<dbReference type="EC" id="6.3.4.-" evidence="3"/>
<comment type="catalytic activity">
    <reaction evidence="3">
        <text>cytidine(34) in elongator tRNA(Met) + acetate + ATP = N(4)-acetylcytidine(34) in elongator tRNA(Met) + AMP + diphosphate</text>
        <dbReference type="Rhea" id="RHEA:58144"/>
        <dbReference type="Rhea" id="RHEA-COMP:10693"/>
        <dbReference type="Rhea" id="RHEA-COMP:10694"/>
        <dbReference type="ChEBI" id="CHEBI:30089"/>
        <dbReference type="ChEBI" id="CHEBI:30616"/>
        <dbReference type="ChEBI" id="CHEBI:33019"/>
        <dbReference type="ChEBI" id="CHEBI:74900"/>
        <dbReference type="ChEBI" id="CHEBI:82748"/>
        <dbReference type="ChEBI" id="CHEBI:456215"/>
    </reaction>
</comment>
<keyword evidence="3" id="KW-0067">ATP-binding</keyword>
<dbReference type="InterPro" id="IPR014729">
    <property type="entry name" value="Rossmann-like_a/b/a_fold"/>
</dbReference>
<dbReference type="HAMAP" id="MF_01539">
    <property type="entry name" value="TmcAL"/>
    <property type="match status" value="1"/>
</dbReference>
<dbReference type="PANTHER" id="PTHR37825">
    <property type="entry name" value="TRNA(MET) CYTIDINE ACETATE LIGASE"/>
    <property type="match status" value="1"/>
</dbReference>
<dbReference type="EMBL" id="JADCNN020000004">
    <property type="protein sequence ID" value="MBM6995121.1"/>
    <property type="molecule type" value="Genomic_DNA"/>
</dbReference>
<dbReference type="Gene3D" id="3.40.50.620">
    <property type="entry name" value="HUPs"/>
    <property type="match status" value="1"/>
</dbReference>
<dbReference type="Proteomes" id="UP001516620">
    <property type="component" value="Unassembled WGS sequence"/>
</dbReference>
<feature type="binding site" evidence="3">
    <location>
        <begin position="7"/>
        <end position="20"/>
    </location>
    <ligand>
        <name>ATP</name>
        <dbReference type="ChEBI" id="CHEBI:30616"/>
    </ligand>
</feature>
<comment type="caution">
    <text evidence="4">The sequence shown here is derived from an EMBL/GenBank/DDBJ whole genome shotgun (WGS) entry which is preliminary data.</text>
</comment>
<keyword evidence="3" id="KW-0963">Cytoplasm</keyword>
<keyword evidence="3" id="KW-0820">tRNA-binding</keyword>
<protein>
    <recommendedName>
        <fullName evidence="3">tRNA(Met) cytidine acetate ligase</fullName>
        <ecNumber evidence="3">6.3.4.-</ecNumber>
    </recommendedName>
</protein>
<reference evidence="4 5" key="1">
    <citation type="submission" date="2021-01" db="EMBL/GenBank/DDBJ databases">
        <title>Paenibacillus sp.nov. isolated from the rhizosphere soil of tomato plant.</title>
        <authorList>
            <person name="Thin K.K."/>
            <person name="Zhang X."/>
            <person name="He S."/>
        </authorList>
    </citation>
    <scope>NUCLEOTIDE SEQUENCE [LARGE SCALE GENOMIC DNA]</scope>
    <source>
        <strain evidence="4 5">DXFW5</strain>
    </source>
</reference>
<dbReference type="RefSeq" id="WP_193415185.1">
    <property type="nucleotide sequence ID" value="NZ_JADCNN020000004.1"/>
</dbReference>
<dbReference type="SUPFAM" id="SSF52374">
    <property type="entry name" value="Nucleotidylyl transferase"/>
    <property type="match status" value="1"/>
</dbReference>
<comment type="subcellular location">
    <subcellularLocation>
        <location evidence="3">Cytoplasm</location>
    </subcellularLocation>
</comment>
<name>A0ABS2H5I4_9BACL</name>
<evidence type="ECO:0000313" key="5">
    <source>
        <dbReference type="Proteomes" id="UP001516620"/>
    </source>
</evidence>
<comment type="caution">
    <text evidence="3">Lacks conserved residue(s) required for the propagation of feature annotation.</text>
</comment>
<dbReference type="Pfam" id="PF05636">
    <property type="entry name" value="HIGH_NTase1"/>
    <property type="match status" value="1"/>
</dbReference>
<sequence length="421" mass="45126">MNIVGIIVEYNPLHNGHAHHFAEAKRLTGADAVIAVMSGDFLQRGEPALVDKWARAEMALRLGVDVVLELPVAYAAQPAEWFAYGAVALLDATGVTTHLCFGSEAGALTALRPLAERLAAEPQALQAAIAEELATGASYPAAYAAAAARTLGGDAAAARSLLEQPNNSLGLHYLIALRRLGSGIAPATVGRRAAGHGDVAPKDANIASATAVRRLIAGGGLAAAAPYLPPYTAEILAREFAVSRGPVTWESLAAPLFHQLLLAAPEQLAALHEVTEGLEYRIKKTLPRLSQPTVAELLTQLKTKRYTHTKLQRMLLHILLQHSRELLAPEALSQGPGYLRVLGFSEAGQQLLKRMKQTARLPIITRAAELDHPQLTLDIRAAAAYANAMPQRQMDELLREYRQAPLRIEADCPGLGSFRLQ</sequence>
<feature type="binding site" evidence="3">
    <location>
        <position position="166"/>
    </location>
    <ligand>
        <name>ATP</name>
        <dbReference type="ChEBI" id="CHEBI:30616"/>
    </ligand>
</feature>
<keyword evidence="2 3" id="KW-0819">tRNA processing</keyword>
<dbReference type="PANTHER" id="PTHR37825:SF1">
    <property type="entry name" value="TRNA(MET) CYTIDINE ACETATE LIGASE"/>
    <property type="match status" value="1"/>
</dbReference>
<feature type="binding site" evidence="3">
    <location>
        <position position="102"/>
    </location>
    <ligand>
        <name>ATP</name>
        <dbReference type="ChEBI" id="CHEBI:30616"/>
    </ligand>
</feature>
<evidence type="ECO:0000256" key="3">
    <source>
        <dbReference type="HAMAP-Rule" id="MF_01539"/>
    </source>
</evidence>
<comment type="function">
    <text evidence="3">Catalyzes the formation of N(4)-acetylcytidine (ac(4)C) at the wobble position of elongator tRNA(Met), using acetate and ATP as substrates. First activates an acetate ion to form acetyladenylate (Ac-AMP) and then transfers the acetyl group to tRNA to form ac(4)C34.</text>
</comment>
<evidence type="ECO:0000256" key="1">
    <source>
        <dbReference type="ARBA" id="ARBA00022598"/>
    </source>
</evidence>
<dbReference type="InterPro" id="IPR008513">
    <property type="entry name" value="tRNA(Met)_cyd_acetate_ligase"/>
</dbReference>
<accession>A0ABS2H5I4</accession>
<gene>
    <name evidence="3" type="primary">tmcAL</name>
    <name evidence="4" type="ORF">IM700_005530</name>
</gene>
<dbReference type="NCBIfam" id="NF010191">
    <property type="entry name" value="PRK13670.1"/>
    <property type="match status" value="1"/>
</dbReference>
<keyword evidence="3" id="KW-0547">Nucleotide-binding</keyword>
<proteinExistence type="inferred from homology"/>
<feature type="binding site" evidence="3">
    <location>
        <position position="191"/>
    </location>
    <ligand>
        <name>ATP</name>
        <dbReference type="ChEBI" id="CHEBI:30616"/>
    </ligand>
</feature>
<organism evidence="4 5">
    <name type="scientific">Paenibacillus rhizolycopersici</name>
    <dbReference type="NCBI Taxonomy" id="2780073"/>
    <lineage>
        <taxon>Bacteria</taxon>
        <taxon>Bacillati</taxon>
        <taxon>Bacillota</taxon>
        <taxon>Bacilli</taxon>
        <taxon>Bacillales</taxon>
        <taxon>Paenibacillaceae</taxon>
        <taxon>Paenibacillus</taxon>
    </lineage>
</organism>
<keyword evidence="3" id="KW-0694">RNA-binding</keyword>
<keyword evidence="5" id="KW-1185">Reference proteome</keyword>
<comment type="similarity">
    <text evidence="3">Belongs to the TmcAL family.</text>
</comment>
<evidence type="ECO:0000313" key="4">
    <source>
        <dbReference type="EMBL" id="MBM6995121.1"/>
    </source>
</evidence>
<evidence type="ECO:0000256" key="2">
    <source>
        <dbReference type="ARBA" id="ARBA00022694"/>
    </source>
</evidence>
<keyword evidence="1 3" id="KW-0436">Ligase</keyword>